<name>A0A291GG80_9RHOB</name>
<evidence type="ECO:0000313" key="2">
    <source>
        <dbReference type="EMBL" id="ATG49533.1"/>
    </source>
</evidence>
<dbReference type="OrthoDB" id="7666115at2"/>
<dbReference type="EMBL" id="CP022196">
    <property type="protein sequence ID" value="ATG49533.1"/>
    <property type="molecule type" value="Genomic_DNA"/>
</dbReference>
<evidence type="ECO:0008006" key="4">
    <source>
        <dbReference type="Google" id="ProtNLM"/>
    </source>
</evidence>
<dbReference type="STRING" id="1758178.GCA_001550095_00938"/>
<evidence type="ECO:0000313" key="3">
    <source>
        <dbReference type="Proteomes" id="UP000217935"/>
    </source>
</evidence>
<keyword evidence="1" id="KW-0732">Signal</keyword>
<dbReference type="Proteomes" id="UP000217935">
    <property type="component" value="Chromosome"/>
</dbReference>
<reference evidence="2 3" key="1">
    <citation type="submission" date="2017-06" db="EMBL/GenBank/DDBJ databases">
        <title>Celeribacter sp. TSPH2 complete genome sequence.</title>
        <authorList>
            <person name="Woo J.-H."/>
            <person name="Kim H.-S."/>
        </authorList>
    </citation>
    <scope>NUCLEOTIDE SEQUENCE [LARGE SCALE GENOMIC DNA]</scope>
    <source>
        <strain evidence="2 3">TSPH2</strain>
    </source>
</reference>
<dbReference type="Pfam" id="PF11776">
    <property type="entry name" value="RcnB"/>
    <property type="match status" value="1"/>
</dbReference>
<feature type="signal peptide" evidence="1">
    <location>
        <begin position="1"/>
        <end position="22"/>
    </location>
</feature>
<organism evidence="2 3">
    <name type="scientific">Celeribacter ethanolicus</name>
    <dbReference type="NCBI Taxonomy" id="1758178"/>
    <lineage>
        <taxon>Bacteria</taxon>
        <taxon>Pseudomonadati</taxon>
        <taxon>Pseudomonadota</taxon>
        <taxon>Alphaproteobacteria</taxon>
        <taxon>Rhodobacterales</taxon>
        <taxon>Roseobacteraceae</taxon>
        <taxon>Celeribacter</taxon>
    </lineage>
</organism>
<evidence type="ECO:0000256" key="1">
    <source>
        <dbReference type="SAM" id="SignalP"/>
    </source>
</evidence>
<keyword evidence="3" id="KW-1185">Reference proteome</keyword>
<feature type="chain" id="PRO_5012809993" description="Excinuclease ABC subunit A" evidence="1">
    <location>
        <begin position="23"/>
        <end position="140"/>
    </location>
</feature>
<gene>
    <name evidence="2" type="ORF">CEW89_19310</name>
</gene>
<dbReference type="AlphaFoldDB" id="A0A291GG80"/>
<proteinExistence type="predicted"/>
<accession>A0A291GG80</accession>
<protein>
    <recommendedName>
        <fullName evidence="4">Excinuclease ABC subunit A</fullName>
    </recommendedName>
</protein>
<dbReference type="KEGG" id="ceh:CEW89_19310"/>
<sequence length="140" mass="15490">MISFTKPLLLAAAVLAAAPALADGHKDKKPRNAPQEVYVYHVPKGCHLPPGIEKQMREGKRSTLPPGLAQQCYGKQAAYRYERGDRLPDGYRVIRDYDRYGLPDPKGDRYVVSGDTIYKIARDAAIVITAMGIYNNITGN</sequence>
<dbReference type="InterPro" id="IPR024572">
    <property type="entry name" value="RcnB"/>
</dbReference>
<dbReference type="RefSeq" id="WP_096807003.1">
    <property type="nucleotide sequence ID" value="NZ_CP022196.1"/>
</dbReference>
<dbReference type="Gene3D" id="3.10.450.160">
    <property type="entry name" value="inner membrane protein cigr"/>
    <property type="match status" value="1"/>
</dbReference>